<keyword evidence="1" id="KW-1133">Transmembrane helix</keyword>
<feature type="transmembrane region" description="Helical" evidence="1">
    <location>
        <begin position="222"/>
        <end position="245"/>
    </location>
</feature>
<organism evidence="3 4">
    <name type="scientific">Amycolatopsis melonis</name>
    <dbReference type="NCBI Taxonomy" id="3156488"/>
    <lineage>
        <taxon>Bacteria</taxon>
        <taxon>Bacillati</taxon>
        <taxon>Actinomycetota</taxon>
        <taxon>Actinomycetes</taxon>
        <taxon>Pseudonocardiales</taxon>
        <taxon>Pseudonocardiaceae</taxon>
        <taxon>Amycolatopsis</taxon>
    </lineage>
</organism>
<comment type="caution">
    <text evidence="3">The sequence shown here is derived from an EMBL/GenBank/DDBJ whole genome shotgun (WGS) entry which is preliminary data.</text>
</comment>
<feature type="transmembrane region" description="Helical" evidence="1">
    <location>
        <begin position="116"/>
        <end position="137"/>
    </location>
</feature>
<keyword evidence="1" id="KW-0472">Membrane</keyword>
<dbReference type="Pfam" id="PF12158">
    <property type="entry name" value="DUF3592"/>
    <property type="match status" value="1"/>
</dbReference>
<dbReference type="EMBL" id="JBDZYD010000016">
    <property type="protein sequence ID" value="MEQ0564735.1"/>
    <property type="molecule type" value="Genomic_DNA"/>
</dbReference>
<feature type="transmembrane region" description="Helical" evidence="1">
    <location>
        <begin position="51"/>
        <end position="70"/>
    </location>
</feature>
<feature type="transmembrane region" description="Helical" evidence="1">
    <location>
        <begin position="20"/>
        <end position="39"/>
    </location>
</feature>
<dbReference type="Proteomes" id="UP001440984">
    <property type="component" value="Unassembled WGS sequence"/>
</dbReference>
<evidence type="ECO:0000313" key="3">
    <source>
        <dbReference type="EMBL" id="MEQ0564735.1"/>
    </source>
</evidence>
<dbReference type="RefSeq" id="WP_348955814.1">
    <property type="nucleotide sequence ID" value="NZ_JBDZYD010000016.1"/>
</dbReference>
<name>A0ABV0LR04_9PSEU</name>
<proteinExistence type="predicted"/>
<reference evidence="3 4" key="1">
    <citation type="submission" date="2024-05" db="EMBL/GenBank/DDBJ databases">
        <authorList>
            <person name="Zhao H."/>
            <person name="Xu Y."/>
            <person name="Lin S."/>
            <person name="Spain J.C."/>
            <person name="Zhou N.-Y."/>
        </authorList>
    </citation>
    <scope>NUCLEOTIDE SEQUENCE [LARGE SCALE GENOMIC DNA]</scope>
    <source>
        <strain evidence="3 4">NEAU-NG30</strain>
    </source>
</reference>
<gene>
    <name evidence="3" type="ORF">ABJI51_37145</name>
</gene>
<accession>A0ABV0LR04</accession>
<evidence type="ECO:0000256" key="1">
    <source>
        <dbReference type="SAM" id="Phobius"/>
    </source>
</evidence>
<dbReference type="InterPro" id="IPR021994">
    <property type="entry name" value="DUF3592"/>
</dbReference>
<evidence type="ECO:0000259" key="2">
    <source>
        <dbReference type="Pfam" id="PF12158"/>
    </source>
</evidence>
<protein>
    <submittedName>
        <fullName evidence="3">DUF3592 domain-containing protein</fullName>
    </submittedName>
</protein>
<evidence type="ECO:0000313" key="4">
    <source>
        <dbReference type="Proteomes" id="UP001440984"/>
    </source>
</evidence>
<sequence>MDLGKAVRRLGRRRTAWHCAVALGGAVFLLFAVGTSVTLLDPGYVFDDGELAADLGTLAAAGALVALALARLRVLARRAEALLAQADLGTWLPPQDDHDSGAGAETARLRMLSRRAAVVALFWSGVFAGCVAGINALDGAAARLLATGTHTAGVVEAVHTPRSGHGTPSMQVRYYAAGTTLTAEISRDSDHAYEVGEPVTVVYDPADPGHVRTPEEKNDNPYLMGLFVVPMLLSFGAVPMALVAIRRWGQRYQAVRHTGWRSATVTVVPDYPVRKGRHTPDIHVRFRDGSEIALRASMSTHGATIMKGRPDRPAWVGGWGRDMVVLFPDAPLHRRPYAVPAYARSARQPMSPVR</sequence>
<keyword evidence="4" id="KW-1185">Reference proteome</keyword>
<keyword evidence="1" id="KW-0812">Transmembrane</keyword>
<feature type="domain" description="DUF3592" evidence="2">
    <location>
        <begin position="152"/>
        <end position="211"/>
    </location>
</feature>